<evidence type="ECO:0000256" key="3">
    <source>
        <dbReference type="ARBA" id="ARBA00007571"/>
    </source>
</evidence>
<evidence type="ECO:0000256" key="6">
    <source>
        <dbReference type="ARBA" id="ARBA00022605"/>
    </source>
</evidence>
<gene>
    <name evidence="10" type="primary">trpF</name>
    <name evidence="12" type="ORF">BGI27_02215</name>
    <name evidence="13" type="ORF">CGU29_01950</name>
</gene>
<dbReference type="Pfam" id="PF00697">
    <property type="entry name" value="PRAI"/>
    <property type="match status" value="1"/>
</dbReference>
<dbReference type="FunFam" id="3.20.20.70:FF:000075">
    <property type="entry name" value="Tryptophan biosynthesis protein TRP1"/>
    <property type="match status" value="1"/>
</dbReference>
<evidence type="ECO:0000256" key="8">
    <source>
        <dbReference type="ARBA" id="ARBA00023141"/>
    </source>
</evidence>
<keyword evidence="9 10" id="KW-0413">Isomerase</keyword>
<dbReference type="Gene3D" id="3.20.20.70">
    <property type="entry name" value="Aldolase class I"/>
    <property type="match status" value="1"/>
</dbReference>
<evidence type="ECO:0000313" key="14">
    <source>
        <dbReference type="Proteomes" id="UP000216107"/>
    </source>
</evidence>
<dbReference type="SUPFAM" id="SSF51366">
    <property type="entry name" value="Ribulose-phoshate binding barrel"/>
    <property type="match status" value="1"/>
</dbReference>
<comment type="pathway">
    <text evidence="2 10">Amino-acid biosynthesis; L-tryptophan biosynthesis; L-tryptophan from chorismate: step 3/5.</text>
</comment>
<keyword evidence="6 10" id="KW-0028">Amino-acid biosynthesis</keyword>
<dbReference type="InterPro" id="IPR011060">
    <property type="entry name" value="RibuloseP-bd_barrel"/>
</dbReference>
<dbReference type="NCBIfam" id="NF002298">
    <property type="entry name" value="PRK01222.1-4"/>
    <property type="match status" value="1"/>
</dbReference>
<name>A0A272EXS2_9RHOO</name>
<sequence>MMRTRIKICGLTRPEDVRDAVAAGADAIGFVFYPPSPRSVSVEQAQALISLLPPFVTSVGLFVNEEPARVREVLDAVPLGLLQFHGDEDDAYGAAFGRPWMKAARVRAGFDLVNYAARFPRACAILADAWVDGYGGGGEVFDWSLLPSGFSKPLVLAGGLTPANVAAAVERVRPWAVDVSSGVEIAKGIKACALMEAFVAGVREADGRKQSAV</sequence>
<keyword evidence="7 10" id="KW-0822">Tryptophan biosynthesis</keyword>
<reference evidence="13 14" key="2">
    <citation type="submission" date="2017-07" db="EMBL/GenBank/DDBJ databases">
        <title>Candidatus Dactylopiibacterium carminicum, a nitrogen-fixing symbiont of the cochineal insect Dactylopius coccus and Dactylopius opuntiae (Hemiptera: Coccoidea: Dactylopiidae).</title>
        <authorList>
            <person name="Vera A."/>
        </authorList>
    </citation>
    <scope>NUCLEOTIDE SEQUENCE [LARGE SCALE GENOMIC DNA]</scope>
    <source>
        <strain evidence="13 14">NFDCM</strain>
    </source>
</reference>
<organism evidence="13 14">
    <name type="scientific">Candidatus Dactylopiibacterium carminicum</name>
    <dbReference type="NCBI Taxonomy" id="857335"/>
    <lineage>
        <taxon>Bacteria</taxon>
        <taxon>Pseudomonadati</taxon>
        <taxon>Pseudomonadota</taxon>
        <taxon>Betaproteobacteria</taxon>
        <taxon>Rhodocyclales</taxon>
        <taxon>Rhodocyclaceae</taxon>
        <taxon>Candidatus Dactylopiibacterium</taxon>
    </lineage>
</organism>
<dbReference type="InterPro" id="IPR001240">
    <property type="entry name" value="PRAI_dom"/>
</dbReference>
<feature type="domain" description="N-(5'phosphoribosyl) anthranilate isomerase (PRAI)" evidence="11">
    <location>
        <begin position="6"/>
        <end position="199"/>
    </location>
</feature>
<evidence type="ECO:0000256" key="7">
    <source>
        <dbReference type="ARBA" id="ARBA00022822"/>
    </source>
</evidence>
<dbReference type="EMBL" id="MDUX01000004">
    <property type="protein sequence ID" value="KAF7600530.1"/>
    <property type="molecule type" value="Genomic_DNA"/>
</dbReference>
<evidence type="ECO:0000256" key="1">
    <source>
        <dbReference type="ARBA" id="ARBA00001164"/>
    </source>
</evidence>
<dbReference type="CDD" id="cd00405">
    <property type="entry name" value="PRAI"/>
    <property type="match status" value="1"/>
</dbReference>
<evidence type="ECO:0000313" key="12">
    <source>
        <dbReference type="EMBL" id="KAF7600530.1"/>
    </source>
</evidence>
<dbReference type="UniPathway" id="UPA00035">
    <property type="reaction ID" value="UER00042"/>
</dbReference>
<evidence type="ECO:0000256" key="10">
    <source>
        <dbReference type="HAMAP-Rule" id="MF_00135"/>
    </source>
</evidence>
<evidence type="ECO:0000256" key="5">
    <source>
        <dbReference type="ARBA" id="ARBA00022272"/>
    </source>
</evidence>
<evidence type="ECO:0000256" key="2">
    <source>
        <dbReference type="ARBA" id="ARBA00004664"/>
    </source>
</evidence>
<dbReference type="GO" id="GO:0000162">
    <property type="term" value="P:L-tryptophan biosynthetic process"/>
    <property type="evidence" value="ECO:0007669"/>
    <property type="project" value="UniProtKB-UniRule"/>
</dbReference>
<dbReference type="InterPro" id="IPR044643">
    <property type="entry name" value="TrpF_fam"/>
</dbReference>
<dbReference type="AlphaFoldDB" id="A0A272EXS2"/>
<dbReference type="Proteomes" id="UP000623509">
    <property type="component" value="Unassembled WGS sequence"/>
</dbReference>
<dbReference type="EMBL" id="NMRN01000003">
    <property type="protein sequence ID" value="PAS94901.1"/>
    <property type="molecule type" value="Genomic_DNA"/>
</dbReference>
<dbReference type="EC" id="5.3.1.24" evidence="4 10"/>
<accession>A0A272EXS2</accession>
<evidence type="ECO:0000256" key="4">
    <source>
        <dbReference type="ARBA" id="ARBA00012572"/>
    </source>
</evidence>
<proteinExistence type="inferred from homology"/>
<dbReference type="PANTHER" id="PTHR42894">
    <property type="entry name" value="N-(5'-PHOSPHORIBOSYL)ANTHRANILATE ISOMERASE"/>
    <property type="match status" value="1"/>
</dbReference>
<evidence type="ECO:0000259" key="11">
    <source>
        <dbReference type="Pfam" id="PF00697"/>
    </source>
</evidence>
<reference evidence="12 15" key="1">
    <citation type="submission" date="2016-08" db="EMBL/GenBank/DDBJ databases">
        <title>Candidatus Dactylopiibacterium carminicum genome sequence.</title>
        <authorList>
            <person name="Ramirez-Puebla S.T."/>
            <person name="Ormeno-Orrillo E."/>
            <person name="Vera-Ponce De Leon A."/>
            <person name="Luis L."/>
            <person name="Sanchez-Flores A."/>
            <person name="Monica R."/>
            <person name="Martinez-Romero E."/>
        </authorList>
    </citation>
    <scope>NUCLEOTIDE SEQUENCE [LARGE SCALE GENOMIC DNA]</scope>
    <source>
        <strain evidence="12">END1</strain>
    </source>
</reference>
<evidence type="ECO:0000256" key="9">
    <source>
        <dbReference type="ARBA" id="ARBA00023235"/>
    </source>
</evidence>
<dbReference type="HAMAP" id="MF_00135">
    <property type="entry name" value="PRAI"/>
    <property type="match status" value="1"/>
</dbReference>
<dbReference type="GO" id="GO:0004640">
    <property type="term" value="F:phosphoribosylanthranilate isomerase activity"/>
    <property type="evidence" value="ECO:0007669"/>
    <property type="project" value="UniProtKB-UniRule"/>
</dbReference>
<dbReference type="InterPro" id="IPR013785">
    <property type="entry name" value="Aldolase_TIM"/>
</dbReference>
<comment type="similarity">
    <text evidence="3 10">Belongs to the TrpF family.</text>
</comment>
<dbReference type="Proteomes" id="UP000216107">
    <property type="component" value="Unassembled WGS sequence"/>
</dbReference>
<evidence type="ECO:0000313" key="13">
    <source>
        <dbReference type="EMBL" id="PAS94901.1"/>
    </source>
</evidence>
<evidence type="ECO:0000313" key="15">
    <source>
        <dbReference type="Proteomes" id="UP000623509"/>
    </source>
</evidence>
<comment type="catalytic activity">
    <reaction evidence="1 10">
        <text>N-(5-phospho-beta-D-ribosyl)anthranilate = 1-(2-carboxyphenylamino)-1-deoxy-D-ribulose 5-phosphate</text>
        <dbReference type="Rhea" id="RHEA:21540"/>
        <dbReference type="ChEBI" id="CHEBI:18277"/>
        <dbReference type="ChEBI" id="CHEBI:58613"/>
        <dbReference type="EC" id="5.3.1.24"/>
    </reaction>
</comment>
<dbReference type="NCBIfam" id="NF002299">
    <property type="entry name" value="PRK01222.1-6"/>
    <property type="match status" value="1"/>
</dbReference>
<keyword evidence="8 10" id="KW-0057">Aromatic amino acid biosynthesis</keyword>
<keyword evidence="15" id="KW-1185">Reference proteome</keyword>
<dbReference type="RefSeq" id="WP_095523286.1">
    <property type="nucleotide sequence ID" value="NZ_MDUX01000004.1"/>
</dbReference>
<comment type="caution">
    <text evidence="13">The sequence shown here is derived from an EMBL/GenBank/DDBJ whole genome shotgun (WGS) entry which is preliminary data.</text>
</comment>
<protein>
    <recommendedName>
        <fullName evidence="5 10">N-(5'-phosphoribosyl)anthranilate isomerase</fullName>
        <shortName evidence="10">PRAI</shortName>
        <ecNumber evidence="4 10">5.3.1.24</ecNumber>
    </recommendedName>
</protein>
<dbReference type="PANTHER" id="PTHR42894:SF1">
    <property type="entry name" value="N-(5'-PHOSPHORIBOSYL)ANTHRANILATE ISOMERASE"/>
    <property type="match status" value="1"/>
</dbReference>
<dbReference type="OrthoDB" id="9796196at2"/>